<sequence>MLIVVRSRPVVASWIKKSPGFLCTNCRLLSSQRLCSCRASEDIADRGGQPRQEEKDWGKSQGSESEASAPCTGCIHMKHLPSPPTTRASKPQTSKVFHSHSFECTMFDLSPVIAPKVAELHKSVRTTSDQSTSGIYKGQSLPEGTRAYRDPLALHIQIQHLTYKRLLLLNGRLDARTAYVLTARKSPQYISRAGSQLSCSWK</sequence>
<organism evidence="2 3">
    <name type="scientific">Pleuronectes platessa</name>
    <name type="common">European plaice</name>
    <dbReference type="NCBI Taxonomy" id="8262"/>
    <lineage>
        <taxon>Eukaryota</taxon>
        <taxon>Metazoa</taxon>
        <taxon>Chordata</taxon>
        <taxon>Craniata</taxon>
        <taxon>Vertebrata</taxon>
        <taxon>Euteleostomi</taxon>
        <taxon>Actinopterygii</taxon>
        <taxon>Neopterygii</taxon>
        <taxon>Teleostei</taxon>
        <taxon>Neoteleostei</taxon>
        <taxon>Acanthomorphata</taxon>
        <taxon>Carangaria</taxon>
        <taxon>Pleuronectiformes</taxon>
        <taxon>Pleuronectoidei</taxon>
        <taxon>Pleuronectidae</taxon>
        <taxon>Pleuronectes</taxon>
    </lineage>
</organism>
<protein>
    <submittedName>
        <fullName evidence="2">Uncharacterized protein</fullName>
    </submittedName>
</protein>
<keyword evidence="3" id="KW-1185">Reference proteome</keyword>
<dbReference type="EMBL" id="CADEAL010001602">
    <property type="protein sequence ID" value="CAB1433854.1"/>
    <property type="molecule type" value="Genomic_DNA"/>
</dbReference>
<feature type="non-terminal residue" evidence="2">
    <location>
        <position position="202"/>
    </location>
</feature>
<dbReference type="Proteomes" id="UP001153269">
    <property type="component" value="Unassembled WGS sequence"/>
</dbReference>
<gene>
    <name evidence="2" type="ORF">PLEPLA_LOCUS21946</name>
</gene>
<reference evidence="2" key="1">
    <citation type="submission" date="2020-03" db="EMBL/GenBank/DDBJ databases">
        <authorList>
            <person name="Weist P."/>
        </authorList>
    </citation>
    <scope>NUCLEOTIDE SEQUENCE</scope>
</reference>
<proteinExistence type="predicted"/>
<evidence type="ECO:0000313" key="3">
    <source>
        <dbReference type="Proteomes" id="UP001153269"/>
    </source>
</evidence>
<evidence type="ECO:0000256" key="1">
    <source>
        <dbReference type="SAM" id="MobiDB-lite"/>
    </source>
</evidence>
<accession>A0A9N7UKF5</accession>
<feature type="region of interest" description="Disordered" evidence="1">
    <location>
        <begin position="44"/>
        <end position="69"/>
    </location>
</feature>
<comment type="caution">
    <text evidence="2">The sequence shown here is derived from an EMBL/GenBank/DDBJ whole genome shotgun (WGS) entry which is preliminary data.</text>
</comment>
<dbReference type="AlphaFoldDB" id="A0A9N7UKF5"/>
<evidence type="ECO:0000313" key="2">
    <source>
        <dbReference type="EMBL" id="CAB1433854.1"/>
    </source>
</evidence>
<name>A0A9N7UKF5_PLEPL</name>